<dbReference type="RefSeq" id="WP_268074988.1">
    <property type="nucleotide sequence ID" value="NZ_CP109965.1"/>
</dbReference>
<organism evidence="2 3">
    <name type="scientific">Catenovulum adriaticum</name>
    <dbReference type="NCBI Taxonomy" id="2984846"/>
    <lineage>
        <taxon>Bacteria</taxon>
        <taxon>Pseudomonadati</taxon>
        <taxon>Pseudomonadota</taxon>
        <taxon>Gammaproteobacteria</taxon>
        <taxon>Alteromonadales</taxon>
        <taxon>Alteromonadaceae</taxon>
        <taxon>Catenovulum</taxon>
    </lineage>
</organism>
<evidence type="ECO:0000313" key="3">
    <source>
        <dbReference type="Proteomes" id="UP001163726"/>
    </source>
</evidence>
<keyword evidence="1" id="KW-0812">Transmembrane</keyword>
<reference evidence="2" key="1">
    <citation type="submission" date="2022-10" db="EMBL/GenBank/DDBJ databases">
        <title>Catenovulum adriacola sp. nov. isolated in the Harbour of Susak.</title>
        <authorList>
            <person name="Schoch T."/>
            <person name="Reich S.J."/>
            <person name="Stoeferle S."/>
            <person name="Flaiz M."/>
            <person name="Kazda M."/>
            <person name="Riedel C.U."/>
            <person name="Duerre P."/>
        </authorList>
    </citation>
    <scope>NUCLEOTIDE SEQUENCE</scope>
    <source>
        <strain evidence="2">TS8</strain>
    </source>
</reference>
<keyword evidence="3" id="KW-1185">Reference proteome</keyword>
<proteinExistence type="predicted"/>
<sequence>MENLISAIEVNVTLLALAMFITFSFLGATEKADNADALKIARIEYAFFAASSFAIFLVFWLI</sequence>
<accession>A0ABY7AM53</accession>
<gene>
    <name evidence="2" type="ORF">OLW01_02135</name>
</gene>
<name>A0ABY7AM53_9ALTE</name>
<evidence type="ECO:0000313" key="2">
    <source>
        <dbReference type="EMBL" id="WAJ70638.1"/>
    </source>
</evidence>
<feature type="transmembrane region" description="Helical" evidence="1">
    <location>
        <begin position="40"/>
        <end position="61"/>
    </location>
</feature>
<dbReference type="EMBL" id="CP109965">
    <property type="protein sequence ID" value="WAJ70638.1"/>
    <property type="molecule type" value="Genomic_DNA"/>
</dbReference>
<feature type="transmembrane region" description="Helical" evidence="1">
    <location>
        <begin position="6"/>
        <end position="28"/>
    </location>
</feature>
<dbReference type="Proteomes" id="UP001163726">
    <property type="component" value="Chromosome"/>
</dbReference>
<keyword evidence="1" id="KW-0472">Membrane</keyword>
<evidence type="ECO:0000256" key="1">
    <source>
        <dbReference type="SAM" id="Phobius"/>
    </source>
</evidence>
<protein>
    <submittedName>
        <fullName evidence="2">Uncharacterized protein</fullName>
    </submittedName>
</protein>
<keyword evidence="1" id="KW-1133">Transmembrane helix</keyword>